<proteinExistence type="predicted"/>
<dbReference type="AlphaFoldDB" id="A0A5C6VM99"/>
<organism evidence="2 3">
    <name type="scientific">Metabacillus litoralis</name>
    <dbReference type="NCBI Taxonomy" id="152268"/>
    <lineage>
        <taxon>Bacteria</taxon>
        <taxon>Bacillati</taxon>
        <taxon>Bacillota</taxon>
        <taxon>Bacilli</taxon>
        <taxon>Bacillales</taxon>
        <taxon>Bacillaceae</taxon>
        <taxon>Metabacillus</taxon>
    </lineage>
</organism>
<dbReference type="RefSeq" id="WP_146950160.1">
    <property type="nucleotide sequence ID" value="NZ_VOQF01000013.1"/>
</dbReference>
<evidence type="ECO:0000256" key="1">
    <source>
        <dbReference type="SAM" id="SignalP"/>
    </source>
</evidence>
<accession>A0A5C6VM99</accession>
<evidence type="ECO:0000313" key="2">
    <source>
        <dbReference type="EMBL" id="TXC86069.1"/>
    </source>
</evidence>
<feature type="chain" id="PRO_5038358400" description="Lipoprotein" evidence="1">
    <location>
        <begin position="19"/>
        <end position="123"/>
    </location>
</feature>
<keyword evidence="3" id="KW-1185">Reference proteome</keyword>
<keyword evidence="1" id="KW-0732">Signal</keyword>
<name>A0A5C6VM99_9BACI</name>
<dbReference type="Proteomes" id="UP000321363">
    <property type="component" value="Unassembled WGS sequence"/>
</dbReference>
<dbReference type="EMBL" id="VOQF01000013">
    <property type="protein sequence ID" value="TXC86069.1"/>
    <property type="molecule type" value="Genomic_DNA"/>
</dbReference>
<feature type="signal peptide" evidence="1">
    <location>
        <begin position="1"/>
        <end position="18"/>
    </location>
</feature>
<evidence type="ECO:0000313" key="3">
    <source>
        <dbReference type="Proteomes" id="UP000321363"/>
    </source>
</evidence>
<reference evidence="2 3" key="1">
    <citation type="journal article" date="2005" name="Int. J. Syst. Evol. Microbiol.">
        <title>Bacillus litoralis sp. nov., isolated from a tidal flat of the Yellow Sea in Korea.</title>
        <authorList>
            <person name="Yoon J.H."/>
            <person name="Oh T.K."/>
        </authorList>
    </citation>
    <scope>NUCLEOTIDE SEQUENCE [LARGE SCALE GENOMIC DNA]</scope>
    <source>
        <strain evidence="2 3">SW-211</strain>
    </source>
</reference>
<dbReference type="OrthoDB" id="2882254at2"/>
<comment type="caution">
    <text evidence="2">The sequence shown here is derived from an EMBL/GenBank/DDBJ whole genome shotgun (WGS) entry which is preliminary data.</text>
</comment>
<sequence length="123" mass="13941">MKNYILLICAILLLTLFACNNSQVSSSLSTSEEISWAYDFVIVNNTAYELTGEKVDKASKGEKFGEVKRNIVDMDVEANLVEMDFDSNALDIGTKLYLYKEDGNRILFEKHGEFFVAVKRSHD</sequence>
<dbReference type="PROSITE" id="PS51257">
    <property type="entry name" value="PROKAR_LIPOPROTEIN"/>
    <property type="match status" value="1"/>
</dbReference>
<evidence type="ECO:0008006" key="4">
    <source>
        <dbReference type="Google" id="ProtNLM"/>
    </source>
</evidence>
<protein>
    <recommendedName>
        <fullName evidence="4">Lipoprotein</fullName>
    </recommendedName>
</protein>
<gene>
    <name evidence="2" type="ORF">FS935_18675</name>
</gene>